<comment type="subcellular location">
    <subcellularLocation>
        <location evidence="11">Cell membrane</location>
        <topology evidence="11">Multi-pass membrane protein</topology>
    </subcellularLocation>
</comment>
<feature type="transmembrane region" description="Helical" evidence="11">
    <location>
        <begin position="32"/>
        <end position="49"/>
    </location>
</feature>
<dbReference type="EC" id="3.4.24.-" evidence="11"/>
<evidence type="ECO:0000259" key="12">
    <source>
        <dbReference type="Pfam" id="PF01435"/>
    </source>
</evidence>
<keyword evidence="4 11" id="KW-0812">Transmembrane</keyword>
<keyword evidence="2 11" id="KW-1003">Cell membrane</keyword>
<comment type="caution">
    <text evidence="13">The sequence shown here is derived from an EMBL/GenBank/DDBJ whole genome shotgun (WGS) entry which is preliminary data.</text>
</comment>
<name>A0A9X5I7Q3_9CYAN</name>
<feature type="binding site" evidence="11">
    <location>
        <position position="132"/>
    </location>
    <ligand>
        <name>Zn(2+)</name>
        <dbReference type="ChEBI" id="CHEBI:29105"/>
        <note>catalytic</note>
    </ligand>
</feature>
<protein>
    <recommendedName>
        <fullName evidence="11">Protease HtpX homolog</fullName>
        <ecNumber evidence="11">3.4.24.-</ecNumber>
    </recommendedName>
</protein>
<dbReference type="HAMAP" id="MF_00188">
    <property type="entry name" value="Pept_M48_protease_HtpX"/>
    <property type="match status" value="1"/>
</dbReference>
<dbReference type="GO" id="GO:0005886">
    <property type="term" value="C:plasma membrane"/>
    <property type="evidence" value="ECO:0007669"/>
    <property type="project" value="UniProtKB-SubCell"/>
</dbReference>
<feature type="transmembrane region" description="Helical" evidence="11">
    <location>
        <begin position="179"/>
        <end position="203"/>
    </location>
</feature>
<evidence type="ECO:0000256" key="6">
    <source>
        <dbReference type="ARBA" id="ARBA00022801"/>
    </source>
</evidence>
<evidence type="ECO:0000256" key="11">
    <source>
        <dbReference type="HAMAP-Rule" id="MF_00188"/>
    </source>
</evidence>
<evidence type="ECO:0000256" key="8">
    <source>
        <dbReference type="ARBA" id="ARBA00022989"/>
    </source>
</evidence>
<keyword evidence="9 11" id="KW-0482">Metalloprotease</keyword>
<comment type="cofactor">
    <cofactor evidence="11">
        <name>Zn(2+)</name>
        <dbReference type="ChEBI" id="CHEBI:29105"/>
    </cofactor>
    <text evidence="11">Binds 1 zinc ion per subunit.</text>
</comment>
<dbReference type="InterPro" id="IPR022919">
    <property type="entry name" value="Pept_M48_protease_HtpX"/>
</dbReference>
<dbReference type="PANTHER" id="PTHR43221:SF2">
    <property type="entry name" value="PROTEASE HTPX HOMOLOG"/>
    <property type="match status" value="1"/>
</dbReference>
<accession>A0A9X5I7Q3</accession>
<gene>
    <name evidence="11" type="primary">htpX</name>
    <name evidence="13" type="ORF">QH73_0027195</name>
</gene>
<dbReference type="Pfam" id="PF01435">
    <property type="entry name" value="Peptidase_M48"/>
    <property type="match status" value="1"/>
</dbReference>
<reference evidence="13 14" key="1">
    <citation type="journal article" date="2015" name="Genome Announc.">
        <title>Draft Genome Sequence of the Terrestrial Cyanobacterium Scytonema millei VB511283, Isolated from Eastern India.</title>
        <authorList>
            <person name="Sen D."/>
            <person name="Chandrababunaidu M.M."/>
            <person name="Singh D."/>
            <person name="Sanghi N."/>
            <person name="Ghorai A."/>
            <person name="Mishra G.P."/>
            <person name="Madduluri M."/>
            <person name="Adhikary S.P."/>
            <person name="Tripathy S."/>
        </authorList>
    </citation>
    <scope>NUCLEOTIDE SEQUENCE [LARGE SCALE GENOMIC DNA]</scope>
    <source>
        <strain evidence="13 14">VB511283</strain>
    </source>
</reference>
<dbReference type="OrthoDB" id="15218at2"/>
<dbReference type="CDD" id="cd07336">
    <property type="entry name" value="M48B_HtpX_like"/>
    <property type="match status" value="1"/>
</dbReference>
<keyword evidence="3 11" id="KW-0645">Protease</keyword>
<keyword evidence="7 11" id="KW-0862">Zinc</keyword>
<dbReference type="GO" id="GO:0004222">
    <property type="term" value="F:metalloendopeptidase activity"/>
    <property type="evidence" value="ECO:0007669"/>
    <property type="project" value="UniProtKB-UniRule"/>
</dbReference>
<organism evidence="13 14">
    <name type="scientific">Scytonema millei VB511283</name>
    <dbReference type="NCBI Taxonomy" id="1245923"/>
    <lineage>
        <taxon>Bacteria</taxon>
        <taxon>Bacillati</taxon>
        <taxon>Cyanobacteriota</taxon>
        <taxon>Cyanophyceae</taxon>
        <taxon>Nostocales</taxon>
        <taxon>Scytonemataceae</taxon>
        <taxon>Scytonema</taxon>
    </lineage>
</organism>
<dbReference type="InterPro" id="IPR050083">
    <property type="entry name" value="HtpX_protease"/>
</dbReference>
<evidence type="ECO:0000256" key="9">
    <source>
        <dbReference type="ARBA" id="ARBA00023049"/>
    </source>
</evidence>
<feature type="binding site" evidence="11">
    <location>
        <position position="208"/>
    </location>
    <ligand>
        <name>Zn(2+)</name>
        <dbReference type="ChEBI" id="CHEBI:29105"/>
        <note>catalytic</note>
    </ligand>
</feature>
<evidence type="ECO:0000256" key="1">
    <source>
        <dbReference type="ARBA" id="ARBA00009779"/>
    </source>
</evidence>
<feature type="active site" evidence="11">
    <location>
        <position position="133"/>
    </location>
</feature>
<dbReference type="AlphaFoldDB" id="A0A9X5I7Q3"/>
<keyword evidence="14" id="KW-1185">Reference proteome</keyword>
<dbReference type="PANTHER" id="PTHR43221">
    <property type="entry name" value="PROTEASE HTPX"/>
    <property type="match status" value="1"/>
</dbReference>
<sequence>MHNQFRTVALLGLLSGLLIAISYWILGGSAGVITGIVIAAITNLVSWYQSDKIALAAYRARPISPQQAPGLYQMVKRLCDRAKLPMPALYLIPSRAANAFATGRDPEHAAVAVTEGILELLPEDELEGVIAHELTHVANRDTLTQAVAATIAGAISFLAQMASYGLWFSAPTSRDNRGGVNPIGILLTVILAPVAATIIQLAISRTREFSADAGSARMTGNPRALARALQRLESVARQSPMVGNPAFEPLLIVNAFSGQFMSGLFSSHPSTEARIEQLLKLERELPQSTKFSFGQ</sequence>
<keyword evidence="5 11" id="KW-0479">Metal-binding</keyword>
<evidence type="ECO:0000313" key="13">
    <source>
        <dbReference type="EMBL" id="NHC38266.1"/>
    </source>
</evidence>
<evidence type="ECO:0000313" key="14">
    <source>
        <dbReference type="Proteomes" id="UP000031532"/>
    </source>
</evidence>
<dbReference type="GO" id="GO:0008270">
    <property type="term" value="F:zinc ion binding"/>
    <property type="evidence" value="ECO:0007669"/>
    <property type="project" value="UniProtKB-UniRule"/>
</dbReference>
<evidence type="ECO:0000256" key="3">
    <source>
        <dbReference type="ARBA" id="ARBA00022670"/>
    </source>
</evidence>
<keyword evidence="8 11" id="KW-1133">Transmembrane helix</keyword>
<evidence type="ECO:0000256" key="5">
    <source>
        <dbReference type="ARBA" id="ARBA00022723"/>
    </source>
</evidence>
<dbReference type="Proteomes" id="UP000031532">
    <property type="component" value="Unassembled WGS sequence"/>
</dbReference>
<dbReference type="Gene3D" id="3.30.2010.10">
    <property type="entry name" value="Metalloproteases ('zincins'), catalytic domain"/>
    <property type="match status" value="1"/>
</dbReference>
<keyword evidence="10 11" id="KW-0472">Membrane</keyword>
<evidence type="ECO:0000256" key="2">
    <source>
        <dbReference type="ARBA" id="ARBA00022475"/>
    </source>
</evidence>
<keyword evidence="6 11" id="KW-0378">Hydrolase</keyword>
<dbReference type="EMBL" id="JTJC03000017">
    <property type="protein sequence ID" value="NHC38266.1"/>
    <property type="molecule type" value="Genomic_DNA"/>
</dbReference>
<evidence type="ECO:0000256" key="4">
    <source>
        <dbReference type="ARBA" id="ARBA00022692"/>
    </source>
</evidence>
<dbReference type="InterPro" id="IPR001915">
    <property type="entry name" value="Peptidase_M48"/>
</dbReference>
<feature type="transmembrane region" description="Helical" evidence="11">
    <location>
        <begin position="7"/>
        <end position="26"/>
    </location>
</feature>
<feature type="domain" description="Peptidase M48" evidence="12">
    <location>
        <begin position="65"/>
        <end position="280"/>
    </location>
</feature>
<dbReference type="RefSeq" id="WP_039713627.1">
    <property type="nucleotide sequence ID" value="NZ_JTJC03000017.1"/>
</dbReference>
<evidence type="ECO:0000256" key="7">
    <source>
        <dbReference type="ARBA" id="ARBA00022833"/>
    </source>
</evidence>
<comment type="similarity">
    <text evidence="1 11">Belongs to the peptidase M48B family.</text>
</comment>
<feature type="transmembrane region" description="Helical" evidence="11">
    <location>
        <begin position="146"/>
        <end position="167"/>
    </location>
</feature>
<evidence type="ECO:0000256" key="10">
    <source>
        <dbReference type="ARBA" id="ARBA00023136"/>
    </source>
</evidence>
<dbReference type="GO" id="GO:0006508">
    <property type="term" value="P:proteolysis"/>
    <property type="evidence" value="ECO:0007669"/>
    <property type="project" value="UniProtKB-KW"/>
</dbReference>
<proteinExistence type="inferred from homology"/>
<feature type="binding site" evidence="11">
    <location>
        <position position="136"/>
    </location>
    <ligand>
        <name>Zn(2+)</name>
        <dbReference type="ChEBI" id="CHEBI:29105"/>
        <note>catalytic</note>
    </ligand>
</feature>